<dbReference type="OrthoDB" id="9767885at2"/>
<dbReference type="InterPro" id="IPR028203">
    <property type="entry name" value="PSII_CF48-like_dom"/>
</dbReference>
<dbReference type="Gene3D" id="2.130.10.10">
    <property type="entry name" value="YVTN repeat-like/Quinoprotein amine dehydrogenase"/>
    <property type="match status" value="2"/>
</dbReference>
<dbReference type="SUPFAM" id="SSF110296">
    <property type="entry name" value="Oligoxyloglucan reducing end-specific cellobiohydrolase"/>
    <property type="match status" value="1"/>
</dbReference>
<evidence type="ECO:0000256" key="3">
    <source>
        <dbReference type="SAM" id="MobiDB-lite"/>
    </source>
</evidence>
<keyword evidence="1" id="KW-0602">Photosynthesis</keyword>
<dbReference type="PANTHER" id="PTHR47199">
    <property type="entry name" value="PHOTOSYSTEM II STABILITY/ASSEMBLY FACTOR HCF136, CHLOROPLASTIC"/>
    <property type="match status" value="1"/>
</dbReference>
<dbReference type="PANTHER" id="PTHR47199:SF2">
    <property type="entry name" value="PHOTOSYSTEM II STABILITY_ASSEMBLY FACTOR HCF136, CHLOROPLASTIC"/>
    <property type="match status" value="1"/>
</dbReference>
<evidence type="ECO:0000256" key="2">
    <source>
        <dbReference type="ARBA" id="ARBA00023276"/>
    </source>
</evidence>
<accession>A0A4S4ASW7</accession>
<keyword evidence="2" id="KW-0604">Photosystem II</keyword>
<evidence type="ECO:0000259" key="5">
    <source>
        <dbReference type="Pfam" id="PF14870"/>
    </source>
</evidence>
<proteinExistence type="predicted"/>
<feature type="region of interest" description="Disordered" evidence="3">
    <location>
        <begin position="1"/>
        <end position="25"/>
    </location>
</feature>
<sequence length="355" mass="37117">MAEQIASSSPPAPAARPAAPGEDRRRGRAVGGYVVSALPWLIIAGLLWAGLFVKPQPVGASLQPPVLERRDHYYGLAAADGLLLAAGSGGKILRIDPASGRIKRVPTPTGETLQDVATWDGTRAVAVGNDGVILVSADGGATWTQVADVPRSEIANKFARARTAPGGVAVASGEMGALLMSRDFGATWTRLREEEDLAWNDVALIGEAGIVAVGEFGRIVVSGDGGATWNEIPSPAASSLMAVAFRDGQHGVAVGLEGVVLTTQDGGLTWTRAEADVQVHLFDVSWDAAGARWIGAGALGSWITADGEGRRWQSGRLDERDLSWHTRVLPADGQAWFAGANVGRWDGRAWVPLGN</sequence>
<feature type="domain" description="Photosynthesis system II assembly factor Ycf48/Hcf136-like" evidence="5">
    <location>
        <begin position="104"/>
        <end position="230"/>
    </location>
</feature>
<evidence type="ECO:0000313" key="7">
    <source>
        <dbReference type="Proteomes" id="UP000307956"/>
    </source>
</evidence>
<dbReference type="GO" id="GO:0009523">
    <property type="term" value="C:photosystem II"/>
    <property type="evidence" value="ECO:0007669"/>
    <property type="project" value="UniProtKB-KW"/>
</dbReference>
<keyword evidence="7" id="KW-1185">Reference proteome</keyword>
<dbReference type="EMBL" id="SSOD01000005">
    <property type="protein sequence ID" value="THF62258.1"/>
    <property type="molecule type" value="Genomic_DNA"/>
</dbReference>
<reference evidence="6 7" key="1">
    <citation type="submission" date="2019-04" db="EMBL/GenBank/DDBJ databases">
        <title>Azoarcus rhizosphaerae sp. nov. isolated from rhizosphere of Ficus religiosa.</title>
        <authorList>
            <person name="Lin S.-Y."/>
            <person name="Hameed A."/>
            <person name="Hsu Y.-H."/>
            <person name="Young C.-C."/>
        </authorList>
    </citation>
    <scope>NUCLEOTIDE SEQUENCE [LARGE SCALE GENOMIC DNA]</scope>
    <source>
        <strain evidence="6 7">CC-YHH848</strain>
    </source>
</reference>
<keyword evidence="6" id="KW-0378">Hydrolase</keyword>
<dbReference type="GO" id="GO:0015979">
    <property type="term" value="P:photosynthesis"/>
    <property type="evidence" value="ECO:0007669"/>
    <property type="project" value="UniProtKB-KW"/>
</dbReference>
<keyword evidence="4" id="KW-1133">Transmembrane helix</keyword>
<dbReference type="Proteomes" id="UP000307956">
    <property type="component" value="Unassembled WGS sequence"/>
</dbReference>
<organism evidence="6 7">
    <name type="scientific">Pseudothauera rhizosphaerae</name>
    <dbReference type="NCBI Taxonomy" id="2565932"/>
    <lineage>
        <taxon>Bacteria</taxon>
        <taxon>Pseudomonadati</taxon>
        <taxon>Pseudomonadota</taxon>
        <taxon>Betaproteobacteria</taxon>
        <taxon>Rhodocyclales</taxon>
        <taxon>Zoogloeaceae</taxon>
        <taxon>Pseudothauera</taxon>
    </lineage>
</organism>
<dbReference type="InterPro" id="IPR015943">
    <property type="entry name" value="WD40/YVTN_repeat-like_dom_sf"/>
</dbReference>
<dbReference type="AlphaFoldDB" id="A0A4S4ASW7"/>
<dbReference type="GO" id="GO:0016787">
    <property type="term" value="F:hydrolase activity"/>
    <property type="evidence" value="ECO:0007669"/>
    <property type="project" value="UniProtKB-KW"/>
</dbReference>
<gene>
    <name evidence="6" type="ORF">E6O51_08265</name>
</gene>
<name>A0A4S4ASW7_9RHOO</name>
<evidence type="ECO:0000313" key="6">
    <source>
        <dbReference type="EMBL" id="THF62258.1"/>
    </source>
</evidence>
<evidence type="ECO:0000256" key="4">
    <source>
        <dbReference type="SAM" id="Phobius"/>
    </source>
</evidence>
<dbReference type="Pfam" id="PF14870">
    <property type="entry name" value="PSII_BNR"/>
    <property type="match status" value="1"/>
</dbReference>
<comment type="caution">
    <text evidence="6">The sequence shown here is derived from an EMBL/GenBank/DDBJ whole genome shotgun (WGS) entry which is preliminary data.</text>
</comment>
<keyword evidence="4" id="KW-0472">Membrane</keyword>
<feature type="transmembrane region" description="Helical" evidence="4">
    <location>
        <begin position="30"/>
        <end position="53"/>
    </location>
</feature>
<evidence type="ECO:0000256" key="1">
    <source>
        <dbReference type="ARBA" id="ARBA00022531"/>
    </source>
</evidence>
<keyword evidence="4" id="KW-0812">Transmembrane</keyword>
<protein>
    <submittedName>
        <fullName evidence="6">Glycosyl hydrolase</fullName>
    </submittedName>
</protein>